<evidence type="ECO:0000313" key="2">
    <source>
        <dbReference type="Proteomes" id="UP000190625"/>
    </source>
</evidence>
<keyword evidence="2" id="KW-1185">Reference proteome</keyword>
<protein>
    <submittedName>
        <fullName evidence="1">Uncharacterized protein</fullName>
    </submittedName>
</protein>
<dbReference type="EMBL" id="FUWM01000004">
    <property type="protein sequence ID" value="SJZ32892.1"/>
    <property type="molecule type" value="Genomic_DNA"/>
</dbReference>
<accession>A0A1T4JRR5</accession>
<dbReference type="STRING" id="142842.SAMN02745118_00358"/>
<evidence type="ECO:0000313" key="1">
    <source>
        <dbReference type="EMBL" id="SJZ32892.1"/>
    </source>
</evidence>
<reference evidence="2" key="1">
    <citation type="submission" date="2017-02" db="EMBL/GenBank/DDBJ databases">
        <authorList>
            <person name="Varghese N."/>
            <person name="Submissions S."/>
        </authorList>
    </citation>
    <scope>NUCLEOTIDE SEQUENCE [LARGE SCALE GENOMIC DNA]</scope>
    <source>
        <strain evidence="2">ATCC BAA-73</strain>
    </source>
</reference>
<dbReference type="Proteomes" id="UP000190625">
    <property type="component" value="Unassembled WGS sequence"/>
</dbReference>
<sequence>MILILTIKCGKCKSKIIKYKKIGKGKVLRCWESKIKRIYDGEIKDNKLFCKNCGNKIGIIKEDDIRGNYVDMDRDQFTYSGKKIRK</sequence>
<gene>
    <name evidence="1" type="ORF">SAMN02745118_00358</name>
</gene>
<organism evidence="1 2">
    <name type="scientific">Selenihalanaerobacter shriftii</name>
    <dbReference type="NCBI Taxonomy" id="142842"/>
    <lineage>
        <taxon>Bacteria</taxon>
        <taxon>Bacillati</taxon>
        <taxon>Bacillota</taxon>
        <taxon>Clostridia</taxon>
        <taxon>Halanaerobiales</taxon>
        <taxon>Halobacteroidaceae</taxon>
        <taxon>Selenihalanaerobacter</taxon>
    </lineage>
</organism>
<dbReference type="AlphaFoldDB" id="A0A1T4JRR5"/>
<proteinExistence type="predicted"/>
<name>A0A1T4JRR5_9FIRM</name>